<dbReference type="Proteomes" id="UP000266975">
    <property type="component" value="Unassembled WGS sequence"/>
</dbReference>
<protein>
    <submittedName>
        <fullName evidence="2">Uncharacterized protein</fullName>
    </submittedName>
</protein>
<feature type="region of interest" description="Disordered" evidence="1">
    <location>
        <begin position="29"/>
        <end position="62"/>
    </location>
</feature>
<sequence>MTMVLVVAAPIVIALFALQMERLESAILSPRSPEAPQHAETQAEDDAPTDSETHGDTTSENG</sequence>
<evidence type="ECO:0000313" key="3">
    <source>
        <dbReference type="Proteomes" id="UP000266975"/>
    </source>
</evidence>
<dbReference type="AlphaFoldDB" id="A0A3M8K815"/>
<feature type="compositionally biased region" description="Basic and acidic residues" evidence="1">
    <location>
        <begin position="51"/>
        <end position="62"/>
    </location>
</feature>
<evidence type="ECO:0000313" key="2">
    <source>
        <dbReference type="EMBL" id="RNE49019.1"/>
    </source>
</evidence>
<comment type="caution">
    <text evidence="2">The sequence shown here is derived from an EMBL/GenBank/DDBJ whole genome shotgun (WGS) entry which is preliminary data.</text>
</comment>
<reference evidence="2 3" key="1">
    <citation type="submission" date="2018-02" db="EMBL/GenBank/DDBJ databases">
        <title>Corynebacterium alimpuense sp. nov., a marine obligate actinomycete isolated from sediments of Valparaiso bay, Chile.</title>
        <authorList>
            <person name="Claverias F."/>
            <person name="Gonzales-Siles L."/>
            <person name="Salva-Serra F."/>
            <person name="Inganaes E."/>
            <person name="Molin K."/>
            <person name="Cumsille A."/>
            <person name="Undabarrena A."/>
            <person name="Couve E."/>
            <person name="Moore E.R.B."/>
            <person name="Gomila M."/>
            <person name="Camara B."/>
        </authorList>
    </citation>
    <scope>NUCLEOTIDE SEQUENCE [LARGE SCALE GENOMIC DNA]</scope>
    <source>
        <strain evidence="2 3">CCUG 69366</strain>
    </source>
</reference>
<organism evidence="2 3">
    <name type="scientific">Corynebacterium alimapuense</name>
    <dbReference type="NCBI Taxonomy" id="1576874"/>
    <lineage>
        <taxon>Bacteria</taxon>
        <taxon>Bacillati</taxon>
        <taxon>Actinomycetota</taxon>
        <taxon>Actinomycetes</taxon>
        <taxon>Mycobacteriales</taxon>
        <taxon>Corynebacteriaceae</taxon>
        <taxon>Corynebacterium</taxon>
    </lineage>
</organism>
<name>A0A3M8K815_9CORY</name>
<dbReference type="EMBL" id="PTJO01000004">
    <property type="protein sequence ID" value="RNE49019.1"/>
    <property type="molecule type" value="Genomic_DNA"/>
</dbReference>
<dbReference type="RefSeq" id="WP_123048154.1">
    <property type="nucleotide sequence ID" value="NZ_PTJO01000004.1"/>
</dbReference>
<evidence type="ECO:0000256" key="1">
    <source>
        <dbReference type="SAM" id="MobiDB-lite"/>
    </source>
</evidence>
<accession>A0A3M8K815</accession>
<proteinExistence type="predicted"/>
<gene>
    <name evidence="2" type="ORF">C5L39_06975</name>
</gene>
<keyword evidence="3" id="KW-1185">Reference proteome</keyword>